<dbReference type="VEuPathDB" id="FungiDB:LCOR_07967.1"/>
<proteinExistence type="predicted"/>
<evidence type="ECO:0000313" key="1">
    <source>
        <dbReference type="EMBL" id="CDH56969.1"/>
    </source>
</evidence>
<sequence length="101" mass="11733">MEDRERDRPIVGWEKVAYQQQFWTCNGYGWMDGVTFSGEESWDVVLATWRVISRNDGSYCVRTPEDGDELDDVDKRAYISDERRFAAMDDIGMLEQGAHSN</sequence>
<reference evidence="1" key="1">
    <citation type="submission" date="2013-08" db="EMBL/GenBank/DDBJ databases">
        <title>Gene expansion shapes genome architecture in the human pathogen Lichtheimia corymbifera: an evolutionary genomics analysis in the ancient terrestrial Mucorales (Mucoromycotina).</title>
        <authorList>
            <person name="Schwartze V.U."/>
            <person name="Winter S."/>
            <person name="Shelest E."/>
            <person name="Marcet-Houben M."/>
            <person name="Horn F."/>
            <person name="Wehner S."/>
            <person name="Hoffmann K."/>
            <person name="Riege K."/>
            <person name="Sammeth M."/>
            <person name="Nowrousian M."/>
            <person name="Valiante V."/>
            <person name="Linde J."/>
            <person name="Jacobsen I.D."/>
            <person name="Marz M."/>
            <person name="Brakhage A.A."/>
            <person name="Gabaldon T."/>
            <person name="Bocker S."/>
            <person name="Voigt K."/>
        </authorList>
    </citation>
    <scope>NUCLEOTIDE SEQUENCE [LARGE SCALE GENOMIC DNA]</scope>
    <source>
        <strain evidence="1">FSU 9682</strain>
    </source>
</reference>
<name>A0A068S3V3_9FUNG</name>
<evidence type="ECO:0000313" key="2">
    <source>
        <dbReference type="Proteomes" id="UP000027586"/>
    </source>
</evidence>
<dbReference type="Proteomes" id="UP000027586">
    <property type="component" value="Unassembled WGS sequence"/>
</dbReference>
<gene>
    <name evidence="1" type="ORF">LCOR_07967.1</name>
</gene>
<accession>A0A068S3V3</accession>
<organism evidence="1 2">
    <name type="scientific">Lichtheimia corymbifera JMRC:FSU:9682</name>
    <dbReference type="NCBI Taxonomy" id="1263082"/>
    <lineage>
        <taxon>Eukaryota</taxon>
        <taxon>Fungi</taxon>
        <taxon>Fungi incertae sedis</taxon>
        <taxon>Mucoromycota</taxon>
        <taxon>Mucoromycotina</taxon>
        <taxon>Mucoromycetes</taxon>
        <taxon>Mucorales</taxon>
        <taxon>Lichtheimiaceae</taxon>
        <taxon>Lichtheimia</taxon>
    </lineage>
</organism>
<keyword evidence="2" id="KW-1185">Reference proteome</keyword>
<dbReference type="AlphaFoldDB" id="A0A068S3V3"/>
<comment type="caution">
    <text evidence="1">The sequence shown here is derived from an EMBL/GenBank/DDBJ whole genome shotgun (WGS) entry which is preliminary data.</text>
</comment>
<dbReference type="EMBL" id="CBTN010000042">
    <property type="protein sequence ID" value="CDH56969.1"/>
    <property type="molecule type" value="Genomic_DNA"/>
</dbReference>
<protein>
    <submittedName>
        <fullName evidence="1">Uncharacterized protein</fullName>
    </submittedName>
</protein>